<sequence>MSTQKRTVLITGCSDGGLGAALARAFKDAGFFVYATARNPAKMQSLAALDIETLQLDVQSQESVNSCAARIKQLDVLVNNAGGQFVMPLSDVDIEAAKKIYDLNVWSQIRVIQAFLPLLIASKGMIVNNTSIASVAAVPFQSIYNSSKAAIASVSETLRLEVEPFGVKVIDLRTGVVKSNLINNLKETQHPKLPDGSIYEFAKDTVEKALRQDGFEGQGLDQAVWAKAIVGDLMKKNPPALIWRGESAWLSRIASILPHGLLDGTLKKLVGLDIVEKAIKEGRH</sequence>
<dbReference type="GO" id="GO:0000140">
    <property type="term" value="F:acylglycerone-phosphate reductase (NADP+) activity"/>
    <property type="evidence" value="ECO:0007669"/>
    <property type="project" value="TreeGrafter"/>
</dbReference>
<dbReference type="InterPro" id="IPR020904">
    <property type="entry name" value="Sc_DH/Rdtase_CS"/>
</dbReference>
<protein>
    <recommendedName>
        <fullName evidence="7">NADPH-dependent 1-acyldihydroxyacetone phosphate reductase</fullName>
    </recommendedName>
</protein>
<dbReference type="AlphaFoldDB" id="A0A8H3IM31"/>
<dbReference type="Gene3D" id="3.40.50.720">
    <property type="entry name" value="NAD(P)-binding Rossmann-like Domain"/>
    <property type="match status" value="1"/>
</dbReference>
<dbReference type="Proteomes" id="UP000664169">
    <property type="component" value="Unassembled WGS sequence"/>
</dbReference>
<evidence type="ECO:0000313" key="5">
    <source>
        <dbReference type="EMBL" id="CAF9918654.1"/>
    </source>
</evidence>
<dbReference type="PRINTS" id="PR00080">
    <property type="entry name" value="SDRFAMILY"/>
</dbReference>
<evidence type="ECO:0000256" key="3">
    <source>
        <dbReference type="ARBA" id="ARBA00023002"/>
    </source>
</evidence>
<dbReference type="OrthoDB" id="2102561at2759"/>
<dbReference type="SUPFAM" id="SSF51735">
    <property type="entry name" value="NAD(P)-binding Rossmann-fold domains"/>
    <property type="match status" value="1"/>
</dbReference>
<proteinExistence type="inferred from homology"/>
<dbReference type="PROSITE" id="PS00061">
    <property type="entry name" value="ADH_SHORT"/>
    <property type="match status" value="1"/>
</dbReference>
<keyword evidence="2" id="KW-0521">NADP</keyword>
<keyword evidence="3" id="KW-0560">Oxidoreductase</keyword>
<dbReference type="GO" id="GO:0004806">
    <property type="term" value="F:triacylglycerol lipase activity"/>
    <property type="evidence" value="ECO:0007669"/>
    <property type="project" value="TreeGrafter"/>
</dbReference>
<accession>A0A8H3IM31</accession>
<comment type="similarity">
    <text evidence="1 4">Belongs to the short-chain dehydrogenases/reductases (SDR) family.</text>
</comment>
<evidence type="ECO:0008006" key="7">
    <source>
        <dbReference type="Google" id="ProtNLM"/>
    </source>
</evidence>
<dbReference type="InterPro" id="IPR036291">
    <property type="entry name" value="NAD(P)-bd_dom_sf"/>
</dbReference>
<evidence type="ECO:0000256" key="2">
    <source>
        <dbReference type="ARBA" id="ARBA00022857"/>
    </source>
</evidence>
<dbReference type="InterPro" id="IPR002347">
    <property type="entry name" value="SDR_fam"/>
</dbReference>
<dbReference type="PANTHER" id="PTHR44169">
    <property type="entry name" value="NADPH-DEPENDENT 1-ACYLDIHYDROXYACETONE PHOSPHATE REDUCTASE"/>
    <property type="match status" value="1"/>
</dbReference>
<comment type="caution">
    <text evidence="5">The sequence shown here is derived from an EMBL/GenBank/DDBJ whole genome shotgun (WGS) entry which is preliminary data.</text>
</comment>
<dbReference type="GO" id="GO:0005811">
    <property type="term" value="C:lipid droplet"/>
    <property type="evidence" value="ECO:0007669"/>
    <property type="project" value="TreeGrafter"/>
</dbReference>
<dbReference type="GO" id="GO:0005783">
    <property type="term" value="C:endoplasmic reticulum"/>
    <property type="evidence" value="ECO:0007669"/>
    <property type="project" value="TreeGrafter"/>
</dbReference>
<dbReference type="PANTHER" id="PTHR44169:SF3">
    <property type="entry name" value="SHORT-CHAIN DEHYDROGENASE SRDE"/>
    <property type="match status" value="1"/>
</dbReference>
<dbReference type="Pfam" id="PF00106">
    <property type="entry name" value="adh_short"/>
    <property type="match status" value="1"/>
</dbReference>
<dbReference type="PRINTS" id="PR00081">
    <property type="entry name" value="GDHRDH"/>
</dbReference>
<dbReference type="EMBL" id="CAJPDQ010000013">
    <property type="protein sequence ID" value="CAF9918654.1"/>
    <property type="molecule type" value="Genomic_DNA"/>
</dbReference>
<dbReference type="GO" id="GO:0006654">
    <property type="term" value="P:phosphatidic acid biosynthetic process"/>
    <property type="evidence" value="ECO:0007669"/>
    <property type="project" value="TreeGrafter"/>
</dbReference>
<name>A0A8H3IM31_9LECA</name>
<organism evidence="5 6">
    <name type="scientific">Gomphillus americanus</name>
    <dbReference type="NCBI Taxonomy" id="1940652"/>
    <lineage>
        <taxon>Eukaryota</taxon>
        <taxon>Fungi</taxon>
        <taxon>Dikarya</taxon>
        <taxon>Ascomycota</taxon>
        <taxon>Pezizomycotina</taxon>
        <taxon>Lecanoromycetes</taxon>
        <taxon>OSLEUM clade</taxon>
        <taxon>Ostropomycetidae</taxon>
        <taxon>Ostropales</taxon>
        <taxon>Graphidaceae</taxon>
        <taxon>Gomphilloideae</taxon>
        <taxon>Gomphillus</taxon>
    </lineage>
</organism>
<dbReference type="GO" id="GO:0019433">
    <property type="term" value="P:triglyceride catabolic process"/>
    <property type="evidence" value="ECO:0007669"/>
    <property type="project" value="TreeGrafter"/>
</dbReference>
<dbReference type="CDD" id="cd05374">
    <property type="entry name" value="17beta-HSD-like_SDR_c"/>
    <property type="match status" value="1"/>
</dbReference>
<reference evidence="5" key="1">
    <citation type="submission" date="2021-03" db="EMBL/GenBank/DDBJ databases">
        <authorList>
            <person name="Tagirdzhanova G."/>
        </authorList>
    </citation>
    <scope>NUCLEOTIDE SEQUENCE</scope>
</reference>
<evidence type="ECO:0000256" key="4">
    <source>
        <dbReference type="RuleBase" id="RU000363"/>
    </source>
</evidence>
<keyword evidence="6" id="KW-1185">Reference proteome</keyword>
<evidence type="ECO:0000313" key="6">
    <source>
        <dbReference type="Proteomes" id="UP000664169"/>
    </source>
</evidence>
<evidence type="ECO:0000256" key="1">
    <source>
        <dbReference type="ARBA" id="ARBA00006484"/>
    </source>
</evidence>
<gene>
    <name evidence="5" type="ORF">GOMPHAMPRED_001587</name>
</gene>